<dbReference type="Gene3D" id="3.30.70.1280">
    <property type="entry name" value="SP0830-like domains"/>
    <property type="match status" value="1"/>
</dbReference>
<dbReference type="RefSeq" id="WP_381082802.1">
    <property type="nucleotide sequence ID" value="NZ_JBHUDX010000041.1"/>
</dbReference>
<dbReference type="PIRSF" id="PIRSF008502">
    <property type="entry name" value="UCP008502"/>
    <property type="match status" value="1"/>
</dbReference>
<dbReference type="Pfam" id="PF08002">
    <property type="entry name" value="DUF1697"/>
    <property type="match status" value="1"/>
</dbReference>
<proteinExistence type="predicted"/>
<evidence type="ECO:0000313" key="2">
    <source>
        <dbReference type="Proteomes" id="UP001597261"/>
    </source>
</evidence>
<keyword evidence="2" id="KW-1185">Reference proteome</keyword>
<dbReference type="EMBL" id="JBHUDX010000041">
    <property type="protein sequence ID" value="MFD1659549.1"/>
    <property type="molecule type" value="Genomic_DNA"/>
</dbReference>
<protein>
    <submittedName>
        <fullName evidence="1">DUF1697 domain-containing protein</fullName>
    </submittedName>
</protein>
<dbReference type="PANTHER" id="PTHR36439:SF1">
    <property type="entry name" value="DUF1697 DOMAIN-CONTAINING PROTEIN"/>
    <property type="match status" value="1"/>
</dbReference>
<sequence>MVLLYIAFLRGMNVPGRSVKMEYLRGLFRDMGFDSVRSHIQSGNVFFETGEEDRAVLSTAISTHLREVLGYEVAVCLRTIPEVEDLIALDPFKDITVTADMRCCVVFTTERIDPAMALPLLSPKKDMEVIHTTAYEAFVVWYLINGRAPAAKGFQERHLGRDATTRYFHTVVDILAAAKKGAA</sequence>
<dbReference type="InterPro" id="IPR012545">
    <property type="entry name" value="DUF1697"/>
</dbReference>
<dbReference type="SUPFAM" id="SSF160379">
    <property type="entry name" value="SP0830-like"/>
    <property type="match status" value="1"/>
</dbReference>
<comment type="caution">
    <text evidence="1">The sequence shown here is derived from an EMBL/GenBank/DDBJ whole genome shotgun (WGS) entry which is preliminary data.</text>
</comment>
<name>A0ABW4IQH2_9ACTN</name>
<organism evidence="1 2">
    <name type="scientific">Streptomyces caeni</name>
    <dbReference type="NCBI Taxonomy" id="2307231"/>
    <lineage>
        <taxon>Bacteria</taxon>
        <taxon>Bacillati</taxon>
        <taxon>Actinomycetota</taxon>
        <taxon>Actinomycetes</taxon>
        <taxon>Kitasatosporales</taxon>
        <taxon>Streptomycetaceae</taxon>
        <taxon>Streptomyces</taxon>
    </lineage>
</organism>
<evidence type="ECO:0000313" key="1">
    <source>
        <dbReference type="EMBL" id="MFD1659549.1"/>
    </source>
</evidence>
<dbReference type="Proteomes" id="UP001597261">
    <property type="component" value="Unassembled WGS sequence"/>
</dbReference>
<accession>A0ABW4IQH2</accession>
<reference evidence="2" key="1">
    <citation type="journal article" date="2019" name="Int. J. Syst. Evol. Microbiol.">
        <title>The Global Catalogue of Microorganisms (GCM) 10K type strain sequencing project: providing services to taxonomists for standard genome sequencing and annotation.</title>
        <authorList>
            <consortium name="The Broad Institute Genomics Platform"/>
            <consortium name="The Broad Institute Genome Sequencing Center for Infectious Disease"/>
            <person name="Wu L."/>
            <person name="Ma J."/>
        </authorList>
    </citation>
    <scope>NUCLEOTIDE SEQUENCE [LARGE SCALE GENOMIC DNA]</scope>
    <source>
        <strain evidence="2">CGMCC 1.12470</strain>
    </source>
</reference>
<dbReference type="PANTHER" id="PTHR36439">
    <property type="entry name" value="BLL4334 PROTEIN"/>
    <property type="match status" value="1"/>
</dbReference>
<gene>
    <name evidence="1" type="ORF">ACFSL4_15415</name>
</gene>